<dbReference type="PANTHER" id="PTHR34567">
    <property type="entry name" value="FK506-BINDING-LIKE PROTEIN"/>
    <property type="match status" value="1"/>
</dbReference>
<sequence>MGNWRERPRRIFRKQKPPWSAIRNYDHDPPLEFWKDGIPLWEKKFCTEIGRVPWGKIVDSKKFIYCHNNIVNWNDSACEEAFHNAKRRFWAHTNGHRCDIYLPDPDKYIEKIDWNPEIDSEMIEELDWAYFAPNVTESDDLLEGKNKRTKNSSSVWAEGHIEDPGYVGNAWEHGIQCIANTGEGWNQRNLSDPGKANNDGNPWDSSVTQVNGGIVDSAWRDKVQQGDTSWNTKGFSSDARGMVDGSWREKVHQGGATSWKTKGFASDTRNNMWGWNQKQRACNFDHYNRPWSNSYNRNVRNLTDRIQPNNQGNEQGWKYQWYGKRPKDAEFVNIEW</sequence>
<dbReference type="Proteomes" id="UP000504603">
    <property type="component" value="Unplaced"/>
</dbReference>
<reference evidence="3" key="1">
    <citation type="submission" date="2025-08" db="UniProtKB">
        <authorList>
            <consortium name="RefSeq"/>
        </authorList>
    </citation>
    <scope>IDENTIFICATION</scope>
    <source>
        <strain evidence="3">OHB3-1</strain>
    </source>
</reference>
<dbReference type="PANTHER" id="PTHR34567:SF9">
    <property type="entry name" value="CONTAINING PROTEIN, PUTATIVE-RELATED"/>
    <property type="match status" value="1"/>
</dbReference>
<gene>
    <name evidence="3" type="primary">LOC111015671</name>
</gene>
<dbReference type="KEGG" id="mcha:111015671"/>
<keyword evidence="2" id="KW-1185">Reference proteome</keyword>
<dbReference type="RefSeq" id="XP_022146458.1">
    <property type="nucleotide sequence ID" value="XM_022290766.1"/>
</dbReference>
<protein>
    <submittedName>
        <fullName evidence="3">Uncharacterized protein LOC111015671</fullName>
    </submittedName>
</protein>
<dbReference type="OrthoDB" id="1888797at2759"/>
<evidence type="ECO:0000313" key="2">
    <source>
        <dbReference type="Proteomes" id="UP000504603"/>
    </source>
</evidence>
<dbReference type="AlphaFoldDB" id="A0A6J1CYM6"/>
<feature type="region of interest" description="Disordered" evidence="1">
    <location>
        <begin position="186"/>
        <end position="206"/>
    </location>
</feature>
<evidence type="ECO:0000313" key="3">
    <source>
        <dbReference type="RefSeq" id="XP_022146458.1"/>
    </source>
</evidence>
<dbReference type="GeneID" id="111015671"/>
<proteinExistence type="predicted"/>
<evidence type="ECO:0000256" key="1">
    <source>
        <dbReference type="SAM" id="MobiDB-lite"/>
    </source>
</evidence>
<name>A0A6J1CYM6_MOMCH</name>
<organism evidence="2 3">
    <name type="scientific">Momordica charantia</name>
    <name type="common">Bitter gourd</name>
    <name type="synonym">Balsam pear</name>
    <dbReference type="NCBI Taxonomy" id="3673"/>
    <lineage>
        <taxon>Eukaryota</taxon>
        <taxon>Viridiplantae</taxon>
        <taxon>Streptophyta</taxon>
        <taxon>Embryophyta</taxon>
        <taxon>Tracheophyta</taxon>
        <taxon>Spermatophyta</taxon>
        <taxon>Magnoliopsida</taxon>
        <taxon>eudicotyledons</taxon>
        <taxon>Gunneridae</taxon>
        <taxon>Pentapetalae</taxon>
        <taxon>rosids</taxon>
        <taxon>fabids</taxon>
        <taxon>Cucurbitales</taxon>
        <taxon>Cucurbitaceae</taxon>
        <taxon>Momordiceae</taxon>
        <taxon>Momordica</taxon>
    </lineage>
</organism>
<accession>A0A6J1CYM6</accession>